<name>A0ABT7DWW0_9NEIS</name>
<sequence length="610" mass="65427">MKQSLIPVVRPLAMTVLVAAAMSSYAAERVSVENIKAPVTIMSAGAGGVHTMLGVSQDDLKPVRSAQLPNGTVVTRYHQYHQGIPVWGESVVETKSPQAGAAAKLSGTMLKGVEIDLPSVAANISPAEALRVAKNQRMGGMSLASTTTLEKADLFVRLDEKKQSQLVYMVSFLVEGGIKPSRPHFIVDAKSGQVLKQWEGIAHKDATGPGGNTKTGQYEYGTNFGPLVVTDDCKMQSAEVISVDLAGSTNGSKTTPYQFTCSRNTYKQINGAFSPINDAHYFGNVIFNMYQQWLNTRALTGKLYMKVHYGSSYENAFWDGTAMTFGDGATTFYPLVSLDVAAHEVSHGFTEQHSGLVYEGQSGGINEAYSDMSGEAAEYFMKGTNDFLVGAEIFKKAGALRYMDDPTKDGRSIGNAADYYDGLDVHYSSGVYNKAFYTLAKTAGWNTRKAWEVFADANSMHWNQNTNFNDGSCGVIKAAEARSYPKADVEAAFKAVGVTCGTTPPPGGDTLTKGVPVTGLAASTGAAKNYKMVIPAGAKNLTFKISGGTGDADIYVKFGSAPTTTSYDYRPYLWGNNETVTIATPKTGTYYVMVRAYSSFSGVTLVGNHQ</sequence>
<dbReference type="InterPro" id="IPR027268">
    <property type="entry name" value="Peptidase_M4/M1_CTD_sf"/>
</dbReference>
<comment type="similarity">
    <text evidence="1 8">Belongs to the peptidase M4 family.</text>
</comment>
<dbReference type="EMBL" id="JARRAF010000005">
    <property type="protein sequence ID" value="MDK2123655.1"/>
    <property type="molecule type" value="Genomic_DNA"/>
</dbReference>
<proteinExistence type="inferred from homology"/>
<protein>
    <recommendedName>
        <fullName evidence="8">Neutral metalloproteinase</fullName>
        <ecNumber evidence="8">3.4.24.-</ecNumber>
    </recommendedName>
</protein>
<dbReference type="Pfam" id="PF07504">
    <property type="entry name" value="FTP"/>
    <property type="match status" value="1"/>
</dbReference>
<keyword evidence="4 8" id="KW-0732">Signal</keyword>
<dbReference type="SUPFAM" id="SSF55486">
    <property type="entry name" value="Metalloproteases ('zincins'), catalytic domain"/>
    <property type="match status" value="1"/>
</dbReference>
<evidence type="ECO:0000256" key="4">
    <source>
        <dbReference type="ARBA" id="ARBA00022729"/>
    </source>
</evidence>
<keyword evidence="8" id="KW-0964">Secreted</keyword>
<dbReference type="InterPro" id="IPR023612">
    <property type="entry name" value="Peptidase_M4"/>
</dbReference>
<dbReference type="Gene3D" id="3.10.450.40">
    <property type="match status" value="1"/>
</dbReference>
<keyword evidence="6 8" id="KW-0862">Zinc</keyword>
<dbReference type="InterPro" id="IPR050728">
    <property type="entry name" value="Zinc_Metalloprotease_M4"/>
</dbReference>
<evidence type="ECO:0000256" key="5">
    <source>
        <dbReference type="ARBA" id="ARBA00022801"/>
    </source>
</evidence>
<feature type="chain" id="PRO_5044958691" description="Neutral metalloproteinase" evidence="8">
    <location>
        <begin position="27"/>
        <end position="610"/>
    </location>
</feature>
<evidence type="ECO:0000256" key="7">
    <source>
        <dbReference type="ARBA" id="ARBA00023049"/>
    </source>
</evidence>
<dbReference type="Pfam" id="PF01447">
    <property type="entry name" value="Peptidase_M4"/>
    <property type="match status" value="1"/>
</dbReference>
<gene>
    <name evidence="13" type="ORF">PZA18_06300</name>
</gene>
<evidence type="ECO:0000259" key="11">
    <source>
        <dbReference type="Pfam" id="PF04151"/>
    </source>
</evidence>
<evidence type="ECO:0000256" key="3">
    <source>
        <dbReference type="ARBA" id="ARBA00022723"/>
    </source>
</evidence>
<keyword evidence="14" id="KW-1185">Reference proteome</keyword>
<feature type="domain" description="FTP" evidence="12">
    <location>
        <begin position="58"/>
        <end position="93"/>
    </location>
</feature>
<evidence type="ECO:0000256" key="8">
    <source>
        <dbReference type="RuleBase" id="RU366073"/>
    </source>
</evidence>
<dbReference type="Gene3D" id="3.10.170.10">
    <property type="match status" value="1"/>
</dbReference>
<evidence type="ECO:0000259" key="9">
    <source>
        <dbReference type="Pfam" id="PF01447"/>
    </source>
</evidence>
<keyword evidence="5 8" id="KW-0378">Hydrolase</keyword>
<comment type="subcellular location">
    <subcellularLocation>
        <location evidence="8">Secreted</location>
    </subcellularLocation>
</comment>
<dbReference type="PANTHER" id="PTHR33794">
    <property type="entry name" value="BACILLOLYSIN"/>
    <property type="match status" value="1"/>
</dbReference>
<dbReference type="InterPro" id="IPR013856">
    <property type="entry name" value="Peptidase_M4_domain"/>
</dbReference>
<evidence type="ECO:0000313" key="13">
    <source>
        <dbReference type="EMBL" id="MDK2123655.1"/>
    </source>
</evidence>
<dbReference type="Gene3D" id="3.10.450.490">
    <property type="match status" value="1"/>
</dbReference>
<comment type="caution">
    <text evidence="13">The sequence shown here is derived from an EMBL/GenBank/DDBJ whole genome shotgun (WGS) entry which is preliminary data.</text>
</comment>
<evidence type="ECO:0000256" key="2">
    <source>
        <dbReference type="ARBA" id="ARBA00022670"/>
    </source>
</evidence>
<evidence type="ECO:0000313" key="14">
    <source>
        <dbReference type="Proteomes" id="UP001172778"/>
    </source>
</evidence>
<dbReference type="EC" id="3.4.24.-" evidence="8"/>
<dbReference type="Gene3D" id="2.60.120.380">
    <property type="match status" value="1"/>
</dbReference>
<evidence type="ECO:0000259" key="12">
    <source>
        <dbReference type="Pfam" id="PF07504"/>
    </source>
</evidence>
<keyword evidence="2 8" id="KW-0645">Protease</keyword>
<dbReference type="InterPro" id="IPR001570">
    <property type="entry name" value="Peptidase_M4_C_domain"/>
</dbReference>
<evidence type="ECO:0000256" key="6">
    <source>
        <dbReference type="ARBA" id="ARBA00022833"/>
    </source>
</evidence>
<dbReference type="Proteomes" id="UP001172778">
    <property type="component" value="Unassembled WGS sequence"/>
</dbReference>
<keyword evidence="3" id="KW-0479">Metal-binding</keyword>
<organism evidence="13 14">
    <name type="scientific">Parachitinimonas caeni</name>
    <dbReference type="NCBI Taxonomy" id="3031301"/>
    <lineage>
        <taxon>Bacteria</taxon>
        <taxon>Pseudomonadati</taxon>
        <taxon>Pseudomonadota</taxon>
        <taxon>Betaproteobacteria</taxon>
        <taxon>Neisseriales</taxon>
        <taxon>Chitinibacteraceae</taxon>
        <taxon>Parachitinimonas</taxon>
    </lineage>
</organism>
<accession>A0ABT7DWW0</accession>
<dbReference type="InterPro" id="IPR007280">
    <property type="entry name" value="Peptidase_C_arc/bac"/>
</dbReference>
<dbReference type="Pfam" id="PF04151">
    <property type="entry name" value="PPC"/>
    <property type="match status" value="1"/>
</dbReference>
<dbReference type="Gene3D" id="1.10.390.10">
    <property type="entry name" value="Neutral Protease Domain 2"/>
    <property type="match status" value="1"/>
</dbReference>
<dbReference type="Pfam" id="PF02868">
    <property type="entry name" value="Peptidase_M4_C"/>
    <property type="match status" value="1"/>
</dbReference>
<reference evidence="13" key="1">
    <citation type="submission" date="2023-03" db="EMBL/GenBank/DDBJ databases">
        <title>Chitinimonas shenzhenensis gen. nov., sp. nov., a novel member of family Burkholderiaceae isolated from activated sludge collected in Shen Zhen, China.</title>
        <authorList>
            <person name="Wang X."/>
        </authorList>
    </citation>
    <scope>NUCLEOTIDE SEQUENCE</scope>
    <source>
        <strain evidence="13">DQS-5</strain>
    </source>
</reference>
<comment type="cofactor">
    <cofactor evidence="8">
        <name>Zn(2+)</name>
        <dbReference type="ChEBI" id="CHEBI:29105"/>
    </cofactor>
</comment>
<keyword evidence="7 8" id="KW-0482">Metalloprotease</keyword>
<feature type="domain" description="Peptidase M4" evidence="9">
    <location>
        <begin position="213"/>
        <end position="351"/>
    </location>
</feature>
<feature type="domain" description="Peptidase C-terminal archaeal/bacterial" evidence="11">
    <location>
        <begin position="530"/>
        <end position="596"/>
    </location>
</feature>
<feature type="domain" description="Peptidase M4 C-terminal" evidence="10">
    <location>
        <begin position="354"/>
        <end position="498"/>
    </location>
</feature>
<dbReference type="PRINTS" id="PR00730">
    <property type="entry name" value="THERMOLYSIN"/>
</dbReference>
<evidence type="ECO:0000256" key="1">
    <source>
        <dbReference type="ARBA" id="ARBA00009388"/>
    </source>
</evidence>
<dbReference type="InterPro" id="IPR011096">
    <property type="entry name" value="FTP_domain"/>
</dbReference>
<evidence type="ECO:0000259" key="10">
    <source>
        <dbReference type="Pfam" id="PF02868"/>
    </source>
</evidence>
<dbReference type="PANTHER" id="PTHR33794:SF1">
    <property type="entry name" value="BACILLOLYSIN"/>
    <property type="match status" value="1"/>
</dbReference>
<feature type="signal peptide" evidence="8">
    <location>
        <begin position="1"/>
        <end position="26"/>
    </location>
</feature>
<dbReference type="CDD" id="cd09597">
    <property type="entry name" value="M4_TLP"/>
    <property type="match status" value="1"/>
</dbReference>
<dbReference type="RefSeq" id="WP_284099952.1">
    <property type="nucleotide sequence ID" value="NZ_JARRAF010000005.1"/>
</dbReference>
<comment type="function">
    <text evidence="8">Extracellular zinc metalloprotease.</text>
</comment>